<dbReference type="EC" id="4.2.99.18" evidence="3"/>
<dbReference type="InterPro" id="IPR023170">
    <property type="entry name" value="HhH_base_excis_C"/>
</dbReference>
<dbReference type="AlphaFoldDB" id="A0A165IEC2"/>
<dbReference type="FunFam" id="1.10.1670.10:FF:000005">
    <property type="entry name" value="N-glycosylase/DNA lyase OGG1"/>
    <property type="match status" value="1"/>
</dbReference>
<dbReference type="PANTHER" id="PTHR10242">
    <property type="entry name" value="8-OXOGUANINE DNA GLYCOSYLASE"/>
    <property type="match status" value="1"/>
</dbReference>
<feature type="compositionally biased region" description="Basic and acidic residues" evidence="12">
    <location>
        <begin position="405"/>
        <end position="420"/>
    </location>
</feature>
<keyword evidence="6" id="KW-0234">DNA repair</keyword>
<name>A0A165IEC2_9BASI</name>
<protein>
    <recommendedName>
        <fullName evidence="3">DNA-(apurinic or apyrimidinic site) lyase</fullName>
        <ecNumber evidence="3">4.2.99.18</ecNumber>
    </recommendedName>
</protein>
<evidence type="ECO:0000256" key="3">
    <source>
        <dbReference type="ARBA" id="ARBA00012720"/>
    </source>
</evidence>
<dbReference type="InterPro" id="IPR011257">
    <property type="entry name" value="DNA_glycosylase"/>
</dbReference>
<dbReference type="STRING" id="1353952.A0A165IEC2"/>
<dbReference type="EMBL" id="KV423931">
    <property type="protein sequence ID" value="KZT60458.1"/>
    <property type="molecule type" value="Genomic_DNA"/>
</dbReference>
<dbReference type="Pfam" id="PF00730">
    <property type="entry name" value="HhH-GPD"/>
    <property type="match status" value="1"/>
</dbReference>
<proteinExistence type="inferred from homology"/>
<evidence type="ECO:0000256" key="8">
    <source>
        <dbReference type="ARBA" id="ARBA00023242"/>
    </source>
</evidence>
<dbReference type="PANTHER" id="PTHR10242:SF2">
    <property type="entry name" value="N-GLYCOSYLASE_DNA LYASE"/>
    <property type="match status" value="1"/>
</dbReference>
<dbReference type="InterPro" id="IPR052054">
    <property type="entry name" value="Oxidative_DNA_repair_enzyme"/>
</dbReference>
<dbReference type="Gene3D" id="3.30.310.40">
    <property type="match status" value="1"/>
</dbReference>
<dbReference type="CDD" id="cd00056">
    <property type="entry name" value="ENDO3c"/>
    <property type="match status" value="1"/>
</dbReference>
<keyword evidence="5" id="KW-0378">Hydrolase</keyword>
<dbReference type="InterPro" id="IPR012904">
    <property type="entry name" value="OGG_N"/>
</dbReference>
<keyword evidence="15" id="KW-1185">Reference proteome</keyword>
<keyword evidence="10" id="KW-0326">Glycosidase</keyword>
<evidence type="ECO:0000256" key="1">
    <source>
        <dbReference type="ARBA" id="ARBA00004123"/>
    </source>
</evidence>
<comment type="similarity">
    <text evidence="2">Belongs to the type-1 OGG1 family.</text>
</comment>
<dbReference type="GO" id="GO:0003684">
    <property type="term" value="F:damaged DNA binding"/>
    <property type="evidence" value="ECO:0007669"/>
    <property type="project" value="InterPro"/>
</dbReference>
<feature type="domain" description="HhH-GPD" evidence="13">
    <location>
        <begin position="145"/>
        <end position="319"/>
    </location>
</feature>
<keyword evidence="4" id="KW-0227">DNA damage</keyword>
<evidence type="ECO:0000256" key="2">
    <source>
        <dbReference type="ARBA" id="ARBA00010679"/>
    </source>
</evidence>
<dbReference type="Proteomes" id="UP000076842">
    <property type="component" value="Unassembled WGS sequence"/>
</dbReference>
<evidence type="ECO:0000256" key="4">
    <source>
        <dbReference type="ARBA" id="ARBA00022763"/>
    </source>
</evidence>
<keyword evidence="9" id="KW-0511">Multifunctional enzyme</keyword>
<evidence type="ECO:0000256" key="6">
    <source>
        <dbReference type="ARBA" id="ARBA00023204"/>
    </source>
</evidence>
<dbReference type="InterPro" id="IPR003265">
    <property type="entry name" value="HhH-GPD_domain"/>
</dbReference>
<evidence type="ECO:0000256" key="7">
    <source>
        <dbReference type="ARBA" id="ARBA00023239"/>
    </source>
</evidence>
<evidence type="ECO:0000256" key="5">
    <source>
        <dbReference type="ARBA" id="ARBA00022801"/>
    </source>
</evidence>
<dbReference type="Pfam" id="PF07934">
    <property type="entry name" value="OGG_N"/>
    <property type="match status" value="1"/>
</dbReference>
<evidence type="ECO:0000256" key="9">
    <source>
        <dbReference type="ARBA" id="ARBA00023268"/>
    </source>
</evidence>
<evidence type="ECO:0000259" key="13">
    <source>
        <dbReference type="SMART" id="SM00478"/>
    </source>
</evidence>
<dbReference type="GO" id="GO:0034039">
    <property type="term" value="F:8-oxo-7,8-dihydroguanine DNA N-glycosylase activity"/>
    <property type="evidence" value="ECO:0007669"/>
    <property type="project" value="TreeGrafter"/>
</dbReference>
<dbReference type="InParanoid" id="A0A165IEC2"/>
<feature type="region of interest" description="Disordered" evidence="12">
    <location>
        <begin position="335"/>
        <end position="420"/>
    </location>
</feature>
<dbReference type="SMART" id="SM00478">
    <property type="entry name" value="ENDO3c"/>
    <property type="match status" value="1"/>
</dbReference>
<evidence type="ECO:0000313" key="15">
    <source>
        <dbReference type="Proteomes" id="UP000076842"/>
    </source>
</evidence>
<dbReference type="Gene3D" id="1.10.340.30">
    <property type="entry name" value="Hypothetical protein, domain 2"/>
    <property type="match status" value="1"/>
</dbReference>
<dbReference type="SUPFAM" id="SSF48150">
    <property type="entry name" value="DNA-glycosylase"/>
    <property type="match status" value="1"/>
</dbReference>
<gene>
    <name evidence="14" type="ORF">CALCODRAFT_465609</name>
</gene>
<organism evidence="14 15">
    <name type="scientific">Calocera cornea HHB12733</name>
    <dbReference type="NCBI Taxonomy" id="1353952"/>
    <lineage>
        <taxon>Eukaryota</taxon>
        <taxon>Fungi</taxon>
        <taxon>Dikarya</taxon>
        <taxon>Basidiomycota</taxon>
        <taxon>Agaricomycotina</taxon>
        <taxon>Dacrymycetes</taxon>
        <taxon>Dacrymycetales</taxon>
        <taxon>Dacrymycetaceae</taxon>
        <taxon>Calocera</taxon>
    </lineage>
</organism>
<evidence type="ECO:0000256" key="12">
    <source>
        <dbReference type="SAM" id="MobiDB-lite"/>
    </source>
</evidence>
<dbReference type="GO" id="GO:0005634">
    <property type="term" value="C:nucleus"/>
    <property type="evidence" value="ECO:0007669"/>
    <property type="project" value="UniProtKB-SubCell"/>
</dbReference>
<dbReference type="GO" id="GO:0006289">
    <property type="term" value="P:nucleotide-excision repair"/>
    <property type="evidence" value="ECO:0007669"/>
    <property type="project" value="InterPro"/>
</dbReference>
<evidence type="ECO:0000256" key="10">
    <source>
        <dbReference type="ARBA" id="ARBA00023295"/>
    </source>
</evidence>
<evidence type="ECO:0000256" key="11">
    <source>
        <dbReference type="ARBA" id="ARBA00044632"/>
    </source>
</evidence>
<dbReference type="GO" id="GO:0140078">
    <property type="term" value="F:class I DNA-(apurinic or apyrimidinic site) endonuclease activity"/>
    <property type="evidence" value="ECO:0007669"/>
    <property type="project" value="UniProtKB-EC"/>
</dbReference>
<evidence type="ECO:0000313" key="14">
    <source>
        <dbReference type="EMBL" id="KZT60458.1"/>
    </source>
</evidence>
<keyword evidence="7" id="KW-0456">Lyase</keyword>
<sequence length="462" mass="50193">MAPPPGFRAIALPPGQLSLHTVLRCGQSFLWHVLPLPLSAQPTGTEPTHEYRLCLADRLVCLRQSHTHIYYRAVFPAPAPDPPPPNAPDSTLLWLRDYFQLAIDLPTLYADWARADAAFARLAPSLPGIRLLRQDPWACLLSFICSQNNHISRITSMVHALPAEYAPVLLEYPLPTGGTAQYRPFPEPEALTGPGVEHRLRQLGFGYRAKYIVGTSAALQGKRPSARDHLAALRAAPLPEARAALLALPGVGPKVADCVLLMSLDQPAVVPVDTHVHQLAVRHYGLKPAAAKGMTPALYLQIAERLRDVWGPYAGWAQAVLFAGELREFSALGGAQGGESAKEEEAPLSPLSPLSAKDVQEPETPRASRARAGPTPTPTKPRARPNPTLPPTPDSLPRAKRKRGRESLADREEDGKRARVGLDDNLKLEMGMGMGMGTELELQAGSAGERVKLRRRRTVGVQ</sequence>
<dbReference type="OrthoDB" id="238681at2759"/>
<dbReference type="Gene3D" id="1.10.1670.10">
    <property type="entry name" value="Helix-hairpin-Helix base-excision DNA repair enzymes (C-terminal)"/>
    <property type="match status" value="1"/>
</dbReference>
<dbReference type="SUPFAM" id="SSF55945">
    <property type="entry name" value="TATA-box binding protein-like"/>
    <property type="match status" value="1"/>
</dbReference>
<comment type="subcellular location">
    <subcellularLocation>
        <location evidence="1">Nucleus</location>
    </subcellularLocation>
</comment>
<keyword evidence="8" id="KW-0539">Nucleus</keyword>
<dbReference type="GO" id="GO:0006285">
    <property type="term" value="P:base-excision repair, AP site formation"/>
    <property type="evidence" value="ECO:0007669"/>
    <property type="project" value="TreeGrafter"/>
</dbReference>
<feature type="region of interest" description="Disordered" evidence="12">
    <location>
        <begin position="441"/>
        <end position="462"/>
    </location>
</feature>
<feature type="compositionally biased region" description="Basic residues" evidence="12">
    <location>
        <begin position="452"/>
        <end position="462"/>
    </location>
</feature>
<comment type="catalytic activity">
    <reaction evidence="11">
        <text>2'-deoxyribonucleotide-(2'-deoxyribose 5'-phosphate)-2'-deoxyribonucleotide-DNA = a 3'-end 2'-deoxyribonucleotide-(2,3-dehydro-2,3-deoxyribose 5'-phosphate)-DNA + a 5'-end 5'-phospho-2'-deoxyribonucleoside-DNA + H(+)</text>
        <dbReference type="Rhea" id="RHEA:66592"/>
        <dbReference type="Rhea" id="RHEA-COMP:13180"/>
        <dbReference type="Rhea" id="RHEA-COMP:16897"/>
        <dbReference type="Rhea" id="RHEA-COMP:17067"/>
        <dbReference type="ChEBI" id="CHEBI:15378"/>
        <dbReference type="ChEBI" id="CHEBI:136412"/>
        <dbReference type="ChEBI" id="CHEBI:157695"/>
        <dbReference type="ChEBI" id="CHEBI:167181"/>
        <dbReference type="EC" id="4.2.99.18"/>
    </reaction>
</comment>
<accession>A0A165IEC2</accession>
<reference evidence="14 15" key="1">
    <citation type="journal article" date="2016" name="Mol. Biol. Evol.">
        <title>Comparative Genomics of Early-Diverging Mushroom-Forming Fungi Provides Insights into the Origins of Lignocellulose Decay Capabilities.</title>
        <authorList>
            <person name="Nagy L.G."/>
            <person name="Riley R."/>
            <person name="Tritt A."/>
            <person name="Adam C."/>
            <person name="Daum C."/>
            <person name="Floudas D."/>
            <person name="Sun H."/>
            <person name="Yadav J.S."/>
            <person name="Pangilinan J."/>
            <person name="Larsson K.H."/>
            <person name="Matsuura K."/>
            <person name="Barry K."/>
            <person name="Labutti K."/>
            <person name="Kuo R."/>
            <person name="Ohm R.A."/>
            <person name="Bhattacharya S.S."/>
            <person name="Shirouzu T."/>
            <person name="Yoshinaga Y."/>
            <person name="Martin F.M."/>
            <person name="Grigoriev I.V."/>
            <person name="Hibbett D.S."/>
        </authorList>
    </citation>
    <scope>NUCLEOTIDE SEQUENCE [LARGE SCALE GENOMIC DNA]</scope>
    <source>
        <strain evidence="14 15">HHB12733</strain>
    </source>
</reference>